<gene>
    <name evidence="8" type="primary">DEFH21</name>
    <name evidence="8" type="ORF">QJS10_CPB18g01250</name>
</gene>
<dbReference type="SUPFAM" id="SSF55455">
    <property type="entry name" value="SRF-like"/>
    <property type="match status" value="1"/>
</dbReference>
<keyword evidence="6" id="KW-0175">Coiled coil</keyword>
<keyword evidence="9" id="KW-1185">Reference proteome</keyword>
<comment type="subcellular location">
    <subcellularLocation>
        <location evidence="1">Nucleus</location>
    </subcellularLocation>
</comment>
<reference evidence="8" key="1">
    <citation type="journal article" date="2023" name="Nat. Commun.">
        <title>Diploid and tetraploid genomes of Acorus and the evolution of monocots.</title>
        <authorList>
            <person name="Ma L."/>
            <person name="Liu K.W."/>
            <person name="Li Z."/>
            <person name="Hsiao Y.Y."/>
            <person name="Qi Y."/>
            <person name="Fu T."/>
            <person name="Tang G.D."/>
            <person name="Zhang D."/>
            <person name="Sun W.H."/>
            <person name="Liu D.K."/>
            <person name="Li Y."/>
            <person name="Chen G.Z."/>
            <person name="Liu X.D."/>
            <person name="Liao X.Y."/>
            <person name="Jiang Y.T."/>
            <person name="Yu X."/>
            <person name="Hao Y."/>
            <person name="Huang J."/>
            <person name="Zhao X.W."/>
            <person name="Ke S."/>
            <person name="Chen Y.Y."/>
            <person name="Wu W.L."/>
            <person name="Hsu J.L."/>
            <person name="Lin Y.F."/>
            <person name="Huang M.D."/>
            <person name="Li C.Y."/>
            <person name="Huang L."/>
            <person name="Wang Z.W."/>
            <person name="Zhao X."/>
            <person name="Zhong W.Y."/>
            <person name="Peng D.H."/>
            <person name="Ahmad S."/>
            <person name="Lan S."/>
            <person name="Zhang J.S."/>
            <person name="Tsai W.C."/>
            <person name="Van de Peer Y."/>
            <person name="Liu Z.J."/>
        </authorList>
    </citation>
    <scope>NUCLEOTIDE SEQUENCE</scope>
    <source>
        <strain evidence="8">CP</strain>
    </source>
</reference>
<dbReference type="Proteomes" id="UP001180020">
    <property type="component" value="Unassembled WGS sequence"/>
</dbReference>
<dbReference type="InterPro" id="IPR036879">
    <property type="entry name" value="TF_MADSbox_sf"/>
</dbReference>
<evidence type="ECO:0000259" key="7">
    <source>
        <dbReference type="PROSITE" id="PS50066"/>
    </source>
</evidence>
<dbReference type="InterPro" id="IPR050142">
    <property type="entry name" value="MADS-box/MEF2_TF"/>
</dbReference>
<name>A0AAV9CPX3_ACOCL</name>
<evidence type="ECO:0000256" key="1">
    <source>
        <dbReference type="ARBA" id="ARBA00004123"/>
    </source>
</evidence>
<dbReference type="SMART" id="SM00432">
    <property type="entry name" value="MADS"/>
    <property type="match status" value="1"/>
</dbReference>
<dbReference type="PANTHER" id="PTHR48019">
    <property type="entry name" value="SERUM RESPONSE FACTOR HOMOLOG"/>
    <property type="match status" value="1"/>
</dbReference>
<evidence type="ECO:0000313" key="9">
    <source>
        <dbReference type="Proteomes" id="UP001180020"/>
    </source>
</evidence>
<keyword evidence="4" id="KW-0804">Transcription</keyword>
<evidence type="ECO:0000256" key="4">
    <source>
        <dbReference type="ARBA" id="ARBA00023163"/>
    </source>
</evidence>
<keyword evidence="3" id="KW-0238">DNA-binding</keyword>
<keyword evidence="2" id="KW-0805">Transcription regulation</keyword>
<dbReference type="PRINTS" id="PR00404">
    <property type="entry name" value="MADSDOMAIN"/>
</dbReference>
<dbReference type="Pfam" id="PF00319">
    <property type="entry name" value="SRF-TF"/>
    <property type="match status" value="1"/>
</dbReference>
<dbReference type="GO" id="GO:0003677">
    <property type="term" value="F:DNA binding"/>
    <property type="evidence" value="ECO:0007669"/>
    <property type="project" value="UniProtKB-KW"/>
</dbReference>
<dbReference type="GO" id="GO:0046983">
    <property type="term" value="F:protein dimerization activity"/>
    <property type="evidence" value="ECO:0007669"/>
    <property type="project" value="InterPro"/>
</dbReference>
<evidence type="ECO:0000256" key="6">
    <source>
        <dbReference type="SAM" id="Coils"/>
    </source>
</evidence>
<organism evidence="8 9">
    <name type="scientific">Acorus calamus</name>
    <name type="common">Sweet flag</name>
    <dbReference type="NCBI Taxonomy" id="4465"/>
    <lineage>
        <taxon>Eukaryota</taxon>
        <taxon>Viridiplantae</taxon>
        <taxon>Streptophyta</taxon>
        <taxon>Embryophyta</taxon>
        <taxon>Tracheophyta</taxon>
        <taxon>Spermatophyta</taxon>
        <taxon>Magnoliopsida</taxon>
        <taxon>Liliopsida</taxon>
        <taxon>Acoraceae</taxon>
        <taxon>Acorus</taxon>
    </lineage>
</organism>
<accession>A0AAV9CPX3</accession>
<keyword evidence="5" id="KW-0539">Nucleus</keyword>
<evidence type="ECO:0000256" key="3">
    <source>
        <dbReference type="ARBA" id="ARBA00023125"/>
    </source>
</evidence>
<evidence type="ECO:0000256" key="2">
    <source>
        <dbReference type="ARBA" id="ARBA00023015"/>
    </source>
</evidence>
<dbReference type="InterPro" id="IPR002100">
    <property type="entry name" value="TF_MADSbox"/>
</dbReference>
<proteinExistence type="predicted"/>
<dbReference type="GO" id="GO:0005634">
    <property type="term" value="C:nucleus"/>
    <property type="evidence" value="ECO:0007669"/>
    <property type="project" value="UniProtKB-SubCell"/>
</dbReference>
<feature type="domain" description="MADS-box" evidence="7">
    <location>
        <begin position="1"/>
        <end position="61"/>
    </location>
</feature>
<feature type="coiled-coil region" evidence="6">
    <location>
        <begin position="121"/>
        <end position="148"/>
    </location>
</feature>
<evidence type="ECO:0000256" key="5">
    <source>
        <dbReference type="ARBA" id="ARBA00023242"/>
    </source>
</evidence>
<dbReference type="Gene3D" id="3.40.1810.10">
    <property type="entry name" value="Transcription factor, MADS-box"/>
    <property type="match status" value="1"/>
</dbReference>
<evidence type="ECO:0000313" key="8">
    <source>
        <dbReference type="EMBL" id="KAK1290404.1"/>
    </source>
</evidence>
<reference evidence="8" key="2">
    <citation type="submission" date="2023-06" db="EMBL/GenBank/DDBJ databases">
        <authorList>
            <person name="Ma L."/>
            <person name="Liu K.-W."/>
            <person name="Li Z."/>
            <person name="Hsiao Y.-Y."/>
            <person name="Qi Y."/>
            <person name="Fu T."/>
            <person name="Tang G."/>
            <person name="Zhang D."/>
            <person name="Sun W.-H."/>
            <person name="Liu D.-K."/>
            <person name="Li Y."/>
            <person name="Chen G.-Z."/>
            <person name="Liu X.-D."/>
            <person name="Liao X.-Y."/>
            <person name="Jiang Y.-T."/>
            <person name="Yu X."/>
            <person name="Hao Y."/>
            <person name="Huang J."/>
            <person name="Zhao X.-W."/>
            <person name="Ke S."/>
            <person name="Chen Y.-Y."/>
            <person name="Wu W.-L."/>
            <person name="Hsu J.-L."/>
            <person name="Lin Y.-F."/>
            <person name="Huang M.-D."/>
            <person name="Li C.-Y."/>
            <person name="Huang L."/>
            <person name="Wang Z.-W."/>
            <person name="Zhao X."/>
            <person name="Zhong W.-Y."/>
            <person name="Peng D.-H."/>
            <person name="Ahmad S."/>
            <person name="Lan S."/>
            <person name="Zhang J.-S."/>
            <person name="Tsai W.-C."/>
            <person name="Van De Peer Y."/>
            <person name="Liu Z.-J."/>
        </authorList>
    </citation>
    <scope>NUCLEOTIDE SEQUENCE</scope>
    <source>
        <strain evidence="8">CP</strain>
        <tissue evidence="8">Leaves</tissue>
    </source>
</reference>
<dbReference type="EMBL" id="JAUJYO010000018">
    <property type="protein sequence ID" value="KAK1290404.1"/>
    <property type="molecule type" value="Genomic_DNA"/>
</dbReference>
<sequence>MGRAKLNLKKIEHNATRHVTFAKRKSGLRKKTNQLSILCDADVAVMLFSSTGRLSCFSGDKIFDDVLIRYLNLPERIRGPIKNREVLLQQILQVKREREIANQITRRYEPDPEMITSFEDAELCEQFIMEAMQRIEQLKDNMENEEDSPNNFNNLEIGLEDTYEILPELDFDFDFNFDVDHQDFNYDSLIGSNSNNSLTEVDHAAVVGARDDNENILLSPWNGEFTWRELQPIISPPAFHLVEEIVNYEMEMASVFTEDDVAEEAH</sequence>
<dbReference type="PROSITE" id="PS50066">
    <property type="entry name" value="MADS_BOX_2"/>
    <property type="match status" value="1"/>
</dbReference>
<comment type="caution">
    <text evidence="8">The sequence shown here is derived from an EMBL/GenBank/DDBJ whole genome shotgun (WGS) entry which is preliminary data.</text>
</comment>
<protein>
    <submittedName>
        <fullName evidence="8">MADS-box protein defh21</fullName>
    </submittedName>
</protein>
<dbReference type="AlphaFoldDB" id="A0AAV9CPX3"/>